<keyword evidence="5 7" id="KW-1133">Transmembrane helix</keyword>
<evidence type="ECO:0000256" key="1">
    <source>
        <dbReference type="ARBA" id="ARBA00004651"/>
    </source>
</evidence>
<keyword evidence="4 7" id="KW-0812">Transmembrane</keyword>
<feature type="transmembrane region" description="Helical" evidence="7">
    <location>
        <begin position="66"/>
        <end position="88"/>
    </location>
</feature>
<dbReference type="InterPro" id="IPR003706">
    <property type="entry name" value="CstA_N"/>
</dbReference>
<gene>
    <name evidence="9" type="primary">cstA_2</name>
    <name evidence="9" type="ORF">R28058_07471</name>
</gene>
<keyword evidence="6 7" id="KW-0472">Membrane</keyword>
<feature type="transmembrane region" description="Helical" evidence="7">
    <location>
        <begin position="423"/>
        <end position="441"/>
    </location>
</feature>
<reference evidence="10" key="1">
    <citation type="submission" date="2015-01" db="EMBL/GenBank/DDBJ databases">
        <authorList>
            <person name="Aslett M.A."/>
            <person name="De Silva N."/>
        </authorList>
    </citation>
    <scope>NUCLEOTIDE SEQUENCE [LARGE SCALE GENOMIC DNA]</scope>
    <source>
        <strain evidence="10">R28058</strain>
    </source>
</reference>
<evidence type="ECO:0000256" key="3">
    <source>
        <dbReference type="ARBA" id="ARBA00022475"/>
    </source>
</evidence>
<dbReference type="PANTHER" id="PTHR30252">
    <property type="entry name" value="INNER MEMBRANE PEPTIDE TRANSPORTER"/>
    <property type="match status" value="1"/>
</dbReference>
<evidence type="ECO:0000256" key="2">
    <source>
        <dbReference type="ARBA" id="ARBA00007755"/>
    </source>
</evidence>
<feature type="domain" description="CstA N-terminal" evidence="8">
    <location>
        <begin position="163"/>
        <end position="295"/>
    </location>
</feature>
<evidence type="ECO:0000256" key="5">
    <source>
        <dbReference type="ARBA" id="ARBA00022989"/>
    </source>
</evidence>
<dbReference type="Proteomes" id="UP000049127">
    <property type="component" value="Unassembled WGS sequence"/>
</dbReference>
<evidence type="ECO:0000313" key="9">
    <source>
        <dbReference type="EMBL" id="CEQ03014.1"/>
    </source>
</evidence>
<feature type="transmembrane region" description="Helical" evidence="7">
    <location>
        <begin position="238"/>
        <end position="254"/>
    </location>
</feature>
<evidence type="ECO:0000256" key="6">
    <source>
        <dbReference type="ARBA" id="ARBA00023136"/>
    </source>
</evidence>
<comment type="similarity">
    <text evidence="2">Belongs to the peptide transporter carbon starvation (CstA) (TC 2.A.114) family.</text>
</comment>
<feature type="domain" description="CstA N-terminal" evidence="8">
    <location>
        <begin position="312"/>
        <end position="438"/>
    </location>
</feature>
<evidence type="ECO:0000259" key="8">
    <source>
        <dbReference type="Pfam" id="PF02554"/>
    </source>
</evidence>
<feature type="transmembrane region" description="Helical" evidence="7">
    <location>
        <begin position="138"/>
        <end position="161"/>
    </location>
</feature>
<feature type="transmembrane region" description="Helical" evidence="7">
    <location>
        <begin position="94"/>
        <end position="117"/>
    </location>
</feature>
<dbReference type="InterPro" id="IPR051605">
    <property type="entry name" value="CstA"/>
</dbReference>
<feature type="transmembrane region" description="Helical" evidence="7">
    <location>
        <begin position="173"/>
        <end position="190"/>
    </location>
</feature>
<keyword evidence="3" id="KW-1003">Cell membrane</keyword>
<dbReference type="PANTHER" id="PTHR30252:SF4">
    <property type="entry name" value="CARBON STARVATION"/>
    <property type="match status" value="1"/>
</dbReference>
<comment type="subcellular location">
    <subcellularLocation>
        <location evidence="1">Cell membrane</location>
        <topology evidence="1">Multi-pass membrane protein</topology>
    </subcellularLocation>
</comment>
<feature type="transmembrane region" description="Helical" evidence="7">
    <location>
        <begin position="275"/>
        <end position="298"/>
    </location>
</feature>
<dbReference type="EMBL" id="CEKZ01000003">
    <property type="protein sequence ID" value="CEQ03014.1"/>
    <property type="molecule type" value="Genomic_DNA"/>
</dbReference>
<evidence type="ECO:0000313" key="10">
    <source>
        <dbReference type="Proteomes" id="UP000049127"/>
    </source>
</evidence>
<feature type="domain" description="CstA N-terminal" evidence="8">
    <location>
        <begin position="19"/>
        <end position="156"/>
    </location>
</feature>
<evidence type="ECO:0000256" key="4">
    <source>
        <dbReference type="ARBA" id="ARBA00022692"/>
    </source>
</evidence>
<feature type="transmembrane region" description="Helical" evidence="7">
    <location>
        <begin position="370"/>
        <end position="392"/>
    </location>
</feature>
<feature type="transmembrane region" description="Helical" evidence="7">
    <location>
        <begin position="197"/>
        <end position="218"/>
    </location>
</feature>
<name>A0A0C7I2X4_PARSO</name>
<dbReference type="GO" id="GO:0005886">
    <property type="term" value="C:plasma membrane"/>
    <property type="evidence" value="ECO:0007669"/>
    <property type="project" value="UniProtKB-SubCell"/>
</dbReference>
<dbReference type="AlphaFoldDB" id="A0A0C7I2X4"/>
<accession>A0A0C7I2X4</accession>
<protein>
    <submittedName>
        <fullName evidence="9">Carbon starvation protein</fullName>
    </submittedName>
</protein>
<dbReference type="Pfam" id="PF02554">
    <property type="entry name" value="CstA"/>
    <property type="match status" value="3"/>
</dbReference>
<dbReference type="GO" id="GO:0009267">
    <property type="term" value="P:cellular response to starvation"/>
    <property type="evidence" value="ECO:0007669"/>
    <property type="project" value="InterPro"/>
</dbReference>
<organism evidence="9 10">
    <name type="scientific">Paraclostridium sordellii</name>
    <name type="common">Clostridium sordellii</name>
    <dbReference type="NCBI Taxonomy" id="1505"/>
    <lineage>
        <taxon>Bacteria</taxon>
        <taxon>Bacillati</taxon>
        <taxon>Bacillota</taxon>
        <taxon>Clostridia</taxon>
        <taxon>Peptostreptococcales</taxon>
        <taxon>Peptostreptococcaceae</taxon>
        <taxon>Paraclostridium</taxon>
    </lineage>
</organism>
<evidence type="ECO:0000256" key="7">
    <source>
        <dbReference type="SAM" id="Phobius"/>
    </source>
</evidence>
<feature type="transmembrane region" description="Helical" evidence="7">
    <location>
        <begin position="328"/>
        <end position="349"/>
    </location>
</feature>
<proteinExistence type="inferred from homology"/>
<feature type="transmembrane region" description="Helical" evidence="7">
    <location>
        <begin position="14"/>
        <end position="31"/>
    </location>
</feature>
<feature type="transmembrane region" description="Helical" evidence="7">
    <location>
        <begin position="453"/>
        <end position="471"/>
    </location>
</feature>
<sequence>MQLFILLKGEGEPMLSFLGSIVLLILGYFTYGKFVEKTFGIDDSIPTPATALEDGVDYVPMKWRKIFLIQFLNIAGLGPIFGAIQGALFGPAAFLWIVFGCILAGGVHDFLSGYLSMRNEGASASELVGKYLGNSTKVLMRIFTVVLLILVGTVFMTGPAALLTTLTSIDAKIWVVIIVLYYIAATVLPVDTVIGKIYPLFGAALLIMAIGVAGGLIFKGYDIPNVTLQNLNPNGQPLFPYLFITIACGAISGFHATQSPMMARCVEKESETRRVFYGSMIAEGIIALIWAAAAMTFFGGVPQLDVILSAGGPATVVNTISNTLMGPIGGALAILGVVVCPITSGDTAFRSARLTIADAMKIDQSSIKNRFMISIPLFIIGVALTFIDFNIIWRYFSWANQTLAMIMLWTGSAYLVKHNKNHFISTIPAIFMTAVTFSYIMQAPEGFRLHAGVSNAIGVFIAIVFTVLFAVKSKKLREENKQLS</sequence>
<feature type="transmembrane region" description="Helical" evidence="7">
    <location>
        <begin position="398"/>
        <end position="416"/>
    </location>
</feature>